<name>A0A5C4TKA8_FRUSA</name>
<feature type="transmembrane region" description="Helical" evidence="7">
    <location>
        <begin position="251"/>
        <end position="269"/>
    </location>
</feature>
<evidence type="ECO:0000256" key="4">
    <source>
        <dbReference type="ARBA" id="ARBA00022692"/>
    </source>
</evidence>
<comment type="subcellular location">
    <subcellularLocation>
        <location evidence="1">Cell membrane</location>
        <topology evidence="1">Multi-pass membrane protein</topology>
    </subcellularLocation>
</comment>
<evidence type="ECO:0000256" key="6">
    <source>
        <dbReference type="ARBA" id="ARBA00023136"/>
    </source>
</evidence>
<evidence type="ECO:0000256" key="1">
    <source>
        <dbReference type="ARBA" id="ARBA00004651"/>
    </source>
</evidence>
<organism evidence="9 10">
    <name type="scientific">Fructilactobacillus sanfranciscensis</name>
    <name type="common">Lactobacillus sanfranciscensis</name>
    <dbReference type="NCBI Taxonomy" id="1625"/>
    <lineage>
        <taxon>Bacteria</taxon>
        <taxon>Bacillati</taxon>
        <taxon>Bacillota</taxon>
        <taxon>Bacilli</taxon>
        <taxon>Lactobacillales</taxon>
        <taxon>Lactobacillaceae</taxon>
        <taxon>Fructilactobacillus</taxon>
    </lineage>
</organism>
<dbReference type="GO" id="GO:0005886">
    <property type="term" value="C:plasma membrane"/>
    <property type="evidence" value="ECO:0007669"/>
    <property type="project" value="UniProtKB-SubCell"/>
</dbReference>
<keyword evidence="9" id="KW-0012">Acyltransferase</keyword>
<evidence type="ECO:0000259" key="8">
    <source>
        <dbReference type="Pfam" id="PF01757"/>
    </source>
</evidence>
<dbReference type="Proteomes" id="UP000313312">
    <property type="component" value="Unassembled WGS sequence"/>
</dbReference>
<dbReference type="PANTHER" id="PTHR40074">
    <property type="entry name" value="O-ACETYLTRANSFERASE WECH"/>
    <property type="match status" value="1"/>
</dbReference>
<sequence length="346" mass="40004">MRTCLNMKKRLTYIDVINIVAIYAVLMLHSSQYWTPKTGTISNGIIQSIFIPAVYLFFMNSGAMLINYLDKYDTKTFFFKRFKRVVIPLIVWSIIWYLIDTRGYIFPAGPVAHTHPSIYDFIISFVNNNIFNIFWFFYAIILLYVTTPILAYIAKKNVNILFYIVCLSFVSNFLITYVLSLMNQAQVFSNAAIQTNPCTSTFIGFYIMGYLIKSNYFNSKQLNIFKTLGLISICILIISDILNFSKNIGNTPYLFFYSIGVFICLKQLVEKTNWFTKHNVIIAKLSSTSLAIYIVHPLFFKIITKAFHISDPSIVHTWLVPLITYVVCALLFIIIKKFKLINTILP</sequence>
<accession>A0A5C4TKA8</accession>
<dbReference type="Pfam" id="PF01757">
    <property type="entry name" value="Acyl_transf_3"/>
    <property type="match status" value="1"/>
</dbReference>
<evidence type="ECO:0000256" key="3">
    <source>
        <dbReference type="ARBA" id="ARBA00022475"/>
    </source>
</evidence>
<keyword evidence="9" id="KW-0808">Transferase</keyword>
<feature type="transmembrane region" description="Helical" evidence="7">
    <location>
        <begin position="49"/>
        <end position="69"/>
    </location>
</feature>
<feature type="transmembrane region" description="Helical" evidence="7">
    <location>
        <begin position="12"/>
        <end position="29"/>
    </location>
</feature>
<dbReference type="PANTHER" id="PTHR40074:SF2">
    <property type="entry name" value="O-ACETYLTRANSFERASE WECH"/>
    <property type="match status" value="1"/>
</dbReference>
<keyword evidence="5 7" id="KW-1133">Transmembrane helix</keyword>
<feature type="transmembrane region" description="Helical" evidence="7">
    <location>
        <begin position="315"/>
        <end position="335"/>
    </location>
</feature>
<keyword evidence="6 7" id="KW-0472">Membrane</keyword>
<evidence type="ECO:0000256" key="2">
    <source>
        <dbReference type="ARBA" id="ARBA00007400"/>
    </source>
</evidence>
<evidence type="ECO:0000256" key="5">
    <source>
        <dbReference type="ARBA" id="ARBA00022989"/>
    </source>
</evidence>
<feature type="transmembrane region" description="Helical" evidence="7">
    <location>
        <begin position="81"/>
        <end position="99"/>
    </location>
</feature>
<evidence type="ECO:0000313" key="10">
    <source>
        <dbReference type="Proteomes" id="UP000313312"/>
    </source>
</evidence>
<feature type="transmembrane region" description="Helical" evidence="7">
    <location>
        <begin position="160"/>
        <end position="179"/>
    </location>
</feature>
<feature type="transmembrane region" description="Helical" evidence="7">
    <location>
        <begin position="133"/>
        <end position="153"/>
    </location>
</feature>
<dbReference type="GO" id="GO:0009246">
    <property type="term" value="P:enterobacterial common antigen biosynthetic process"/>
    <property type="evidence" value="ECO:0007669"/>
    <property type="project" value="TreeGrafter"/>
</dbReference>
<comment type="caution">
    <text evidence="9">The sequence shown here is derived from an EMBL/GenBank/DDBJ whole genome shotgun (WGS) entry which is preliminary data.</text>
</comment>
<comment type="similarity">
    <text evidence="2">Belongs to the acyltransferase 3 family.</text>
</comment>
<dbReference type="InterPro" id="IPR002656">
    <property type="entry name" value="Acyl_transf_3_dom"/>
</dbReference>
<dbReference type="EMBL" id="QFCR01000014">
    <property type="protein sequence ID" value="TNK90234.1"/>
    <property type="molecule type" value="Genomic_DNA"/>
</dbReference>
<keyword evidence="4 7" id="KW-0812">Transmembrane</keyword>
<gene>
    <name evidence="9" type="ORF">DID87_04980</name>
</gene>
<dbReference type="GO" id="GO:0016413">
    <property type="term" value="F:O-acetyltransferase activity"/>
    <property type="evidence" value="ECO:0007669"/>
    <property type="project" value="TreeGrafter"/>
</dbReference>
<feature type="transmembrane region" description="Helical" evidence="7">
    <location>
        <begin position="224"/>
        <end position="245"/>
    </location>
</feature>
<reference evidence="9 10" key="1">
    <citation type="submission" date="2018-05" db="EMBL/GenBank/DDBJ databases">
        <title>Lactobacillus sanfranciscensis Ah4 draft denome sequence.</title>
        <authorList>
            <person name="Zhang G."/>
        </authorList>
    </citation>
    <scope>NUCLEOTIDE SEQUENCE [LARGE SCALE GENOMIC DNA]</scope>
    <source>
        <strain evidence="9 10">Ah4</strain>
    </source>
</reference>
<protein>
    <submittedName>
        <fullName evidence="9">Acyltransferase</fullName>
    </submittedName>
</protein>
<evidence type="ECO:0000313" key="9">
    <source>
        <dbReference type="EMBL" id="TNK90234.1"/>
    </source>
</evidence>
<feature type="transmembrane region" description="Helical" evidence="7">
    <location>
        <begin position="281"/>
        <end position="303"/>
    </location>
</feature>
<feature type="domain" description="Acyltransferase 3" evidence="8">
    <location>
        <begin position="12"/>
        <end position="331"/>
    </location>
</feature>
<feature type="transmembrane region" description="Helical" evidence="7">
    <location>
        <begin position="191"/>
        <end position="212"/>
    </location>
</feature>
<keyword evidence="3" id="KW-1003">Cell membrane</keyword>
<proteinExistence type="inferred from homology"/>
<evidence type="ECO:0000256" key="7">
    <source>
        <dbReference type="SAM" id="Phobius"/>
    </source>
</evidence>
<dbReference type="AlphaFoldDB" id="A0A5C4TKA8"/>